<dbReference type="InterPro" id="IPR050320">
    <property type="entry name" value="N5-glutamine_MTase"/>
</dbReference>
<dbReference type="InterPro" id="IPR029063">
    <property type="entry name" value="SAM-dependent_MTases_sf"/>
</dbReference>
<evidence type="ECO:0000313" key="8">
    <source>
        <dbReference type="EMBL" id="WRS38969.1"/>
    </source>
</evidence>
<dbReference type="PROSITE" id="PS00092">
    <property type="entry name" value="N6_MTASE"/>
    <property type="match status" value="1"/>
</dbReference>
<dbReference type="Pfam" id="PF17827">
    <property type="entry name" value="PrmC_N"/>
    <property type="match status" value="1"/>
</dbReference>
<feature type="domain" description="Methyltransferase small" evidence="6">
    <location>
        <begin position="113"/>
        <end position="199"/>
    </location>
</feature>
<protein>
    <recommendedName>
        <fullName evidence="5">Release factor glutamine methyltransferase</fullName>
        <shortName evidence="5">RF MTase</shortName>
        <ecNumber evidence="5">2.1.1.297</ecNumber>
    </recommendedName>
    <alternativeName>
        <fullName evidence="5">N5-glutamine methyltransferase PrmC</fullName>
    </alternativeName>
    <alternativeName>
        <fullName evidence="5">Protein-(glutamine-N5) MTase PrmC</fullName>
    </alternativeName>
    <alternativeName>
        <fullName evidence="5">Protein-glutamine N-methyltransferase PrmC</fullName>
    </alternativeName>
</protein>
<feature type="binding site" evidence="5">
    <location>
        <begin position="193"/>
        <end position="196"/>
    </location>
    <ligand>
        <name>substrate</name>
    </ligand>
</feature>
<keyword evidence="1 5" id="KW-0489">Methyltransferase</keyword>
<reference evidence="8 9" key="1">
    <citation type="submission" date="2023-12" db="EMBL/GenBank/DDBJ databases">
        <title>Thiobacillus sedimentum sp. nov., a chemolithoautotrophic sulfur-oxidizing bacterium isolated from freshwater sediment.</title>
        <authorList>
            <person name="Luo J."/>
            <person name="Dai C."/>
        </authorList>
    </citation>
    <scope>NUCLEOTIDE SEQUENCE [LARGE SCALE GENOMIC DNA]</scope>
    <source>
        <strain evidence="8 9">SCUT-2</strain>
    </source>
</reference>
<dbReference type="Proteomes" id="UP001334732">
    <property type="component" value="Chromosome"/>
</dbReference>
<dbReference type="Pfam" id="PF05175">
    <property type="entry name" value="MTS"/>
    <property type="match status" value="1"/>
</dbReference>
<organism evidence="8 9">
    <name type="scientific">Thiobacillus sedimenti</name>
    <dbReference type="NCBI Taxonomy" id="3110231"/>
    <lineage>
        <taxon>Bacteria</taxon>
        <taxon>Pseudomonadati</taxon>
        <taxon>Pseudomonadota</taxon>
        <taxon>Betaproteobacteria</taxon>
        <taxon>Nitrosomonadales</taxon>
        <taxon>Thiobacillaceae</taxon>
        <taxon>Thiobacillus</taxon>
    </lineage>
</organism>
<keyword evidence="2 5" id="KW-0808">Transferase</keyword>
<comment type="similarity">
    <text evidence="5">Belongs to the protein N5-glutamine methyltransferase family. PrmC subfamily.</text>
</comment>
<comment type="catalytic activity">
    <reaction evidence="4 5">
        <text>L-glutaminyl-[peptide chain release factor] + S-adenosyl-L-methionine = N(5)-methyl-L-glutaminyl-[peptide chain release factor] + S-adenosyl-L-homocysteine + H(+)</text>
        <dbReference type="Rhea" id="RHEA:42896"/>
        <dbReference type="Rhea" id="RHEA-COMP:10271"/>
        <dbReference type="Rhea" id="RHEA-COMP:10272"/>
        <dbReference type="ChEBI" id="CHEBI:15378"/>
        <dbReference type="ChEBI" id="CHEBI:30011"/>
        <dbReference type="ChEBI" id="CHEBI:57856"/>
        <dbReference type="ChEBI" id="CHEBI:59789"/>
        <dbReference type="ChEBI" id="CHEBI:61891"/>
        <dbReference type="EC" id="2.1.1.297"/>
    </reaction>
</comment>
<evidence type="ECO:0000256" key="2">
    <source>
        <dbReference type="ARBA" id="ARBA00022679"/>
    </source>
</evidence>
<dbReference type="InterPro" id="IPR002052">
    <property type="entry name" value="DNA_methylase_N6_adenine_CS"/>
</dbReference>
<evidence type="ECO:0000256" key="3">
    <source>
        <dbReference type="ARBA" id="ARBA00022691"/>
    </source>
</evidence>
<feature type="binding site" evidence="5">
    <location>
        <position position="151"/>
    </location>
    <ligand>
        <name>S-adenosyl-L-methionine</name>
        <dbReference type="ChEBI" id="CHEBI:59789"/>
    </ligand>
</feature>
<name>A0ABZ1CHV4_9PROT</name>
<dbReference type="Gene3D" id="1.10.8.10">
    <property type="entry name" value="DNA helicase RuvA subunit, C-terminal domain"/>
    <property type="match status" value="1"/>
</dbReference>
<keyword evidence="9" id="KW-1185">Reference proteome</keyword>
<feature type="binding site" evidence="5">
    <location>
        <position position="178"/>
    </location>
    <ligand>
        <name>S-adenosyl-L-methionine</name>
        <dbReference type="ChEBI" id="CHEBI:59789"/>
    </ligand>
</feature>
<evidence type="ECO:0000256" key="4">
    <source>
        <dbReference type="ARBA" id="ARBA00048391"/>
    </source>
</evidence>
<evidence type="ECO:0000313" key="9">
    <source>
        <dbReference type="Proteomes" id="UP001334732"/>
    </source>
</evidence>
<evidence type="ECO:0000256" key="5">
    <source>
        <dbReference type="HAMAP-Rule" id="MF_02126"/>
    </source>
</evidence>
<evidence type="ECO:0000259" key="6">
    <source>
        <dbReference type="Pfam" id="PF05175"/>
    </source>
</evidence>
<dbReference type="PANTHER" id="PTHR18895:SF74">
    <property type="entry name" value="MTRF1L RELEASE FACTOR GLUTAMINE METHYLTRANSFERASE"/>
    <property type="match status" value="1"/>
</dbReference>
<feature type="binding site" evidence="5">
    <location>
        <begin position="128"/>
        <end position="132"/>
    </location>
    <ligand>
        <name>S-adenosyl-L-methionine</name>
        <dbReference type="ChEBI" id="CHEBI:59789"/>
    </ligand>
</feature>
<dbReference type="Gene3D" id="3.40.50.150">
    <property type="entry name" value="Vaccinia Virus protein VP39"/>
    <property type="match status" value="1"/>
</dbReference>
<evidence type="ECO:0000259" key="7">
    <source>
        <dbReference type="Pfam" id="PF17827"/>
    </source>
</evidence>
<dbReference type="CDD" id="cd02440">
    <property type="entry name" value="AdoMet_MTases"/>
    <property type="match status" value="1"/>
</dbReference>
<dbReference type="EC" id="2.1.1.297" evidence="5"/>
<dbReference type="InterPro" id="IPR040758">
    <property type="entry name" value="PrmC_N"/>
</dbReference>
<dbReference type="EMBL" id="CP141769">
    <property type="protein sequence ID" value="WRS38969.1"/>
    <property type="molecule type" value="Genomic_DNA"/>
</dbReference>
<dbReference type="SUPFAM" id="SSF53335">
    <property type="entry name" value="S-adenosyl-L-methionine-dependent methyltransferases"/>
    <property type="match status" value="1"/>
</dbReference>
<dbReference type="PANTHER" id="PTHR18895">
    <property type="entry name" value="HEMK METHYLTRANSFERASE"/>
    <property type="match status" value="1"/>
</dbReference>
<dbReference type="HAMAP" id="MF_02126">
    <property type="entry name" value="RF_methyltr_PrmC"/>
    <property type="match status" value="1"/>
</dbReference>
<accession>A0ABZ1CHV4</accession>
<dbReference type="RefSeq" id="WP_324779501.1">
    <property type="nucleotide sequence ID" value="NZ_CP141769.1"/>
</dbReference>
<gene>
    <name evidence="5 8" type="primary">prmC</name>
    <name evidence="8" type="ORF">VA613_13305</name>
</gene>
<dbReference type="GO" id="GO:0102559">
    <property type="term" value="F:peptide chain release factor N(5)-glutamine methyltransferase activity"/>
    <property type="evidence" value="ECO:0007669"/>
    <property type="project" value="UniProtKB-EC"/>
</dbReference>
<dbReference type="GO" id="GO:0032259">
    <property type="term" value="P:methylation"/>
    <property type="evidence" value="ECO:0007669"/>
    <property type="project" value="UniProtKB-KW"/>
</dbReference>
<feature type="binding site" evidence="5">
    <location>
        <position position="193"/>
    </location>
    <ligand>
        <name>S-adenosyl-L-methionine</name>
        <dbReference type="ChEBI" id="CHEBI:59789"/>
    </ligand>
</feature>
<sequence length="287" mass="31214">MRDGSATVARLLEDATARIGTTLGLDRREARLEARVLAAFAWDVAPAWLVAHDTDIVEDGPAAQFAGLLARRLAGEPVAYLTGTREFFGRPFLVTPDVLIPRPDTELIVELALARMPPERPVDVLDLGTGSGCIAITLALERPLARIAAVDRSPAALTIARRNAEKLDAPVEFINSDWYETLGDRRFDLIVSNPPYIAPNDPHLVRGDVRFEPRSALTADHAGLADLRRLIVGARRHLRPHGALLLEHGHDHAAAVRRLLSAAGFDRPQSWRDLAGIERVSGGGVSE</sequence>
<dbReference type="NCBIfam" id="TIGR03534">
    <property type="entry name" value="RF_mod_PrmC"/>
    <property type="match status" value="1"/>
</dbReference>
<proteinExistence type="inferred from homology"/>
<comment type="function">
    <text evidence="5">Methylates the class 1 translation termination release factors RF1/PrfA and RF2/PrfB on the glutamine residue of the universally conserved GGQ motif.</text>
</comment>
<keyword evidence="3 5" id="KW-0949">S-adenosyl-L-methionine</keyword>
<dbReference type="InterPro" id="IPR019874">
    <property type="entry name" value="RF_methyltr_PrmC"/>
</dbReference>
<evidence type="ECO:0000256" key="1">
    <source>
        <dbReference type="ARBA" id="ARBA00022603"/>
    </source>
</evidence>
<feature type="domain" description="Release factor glutamine methyltransferase N-terminal" evidence="7">
    <location>
        <begin position="28"/>
        <end position="83"/>
    </location>
</feature>
<dbReference type="NCBIfam" id="TIGR00536">
    <property type="entry name" value="hemK_fam"/>
    <property type="match status" value="1"/>
</dbReference>
<dbReference type="InterPro" id="IPR007848">
    <property type="entry name" value="Small_mtfrase_dom"/>
</dbReference>
<dbReference type="InterPro" id="IPR004556">
    <property type="entry name" value="HemK-like"/>
</dbReference>